<gene>
    <name evidence="1" type="ORF">EBV32_05185</name>
</gene>
<evidence type="ECO:0008006" key="3">
    <source>
        <dbReference type="Google" id="ProtNLM"/>
    </source>
</evidence>
<dbReference type="AlphaFoldDB" id="A0A964V1F0"/>
<feature type="non-terminal residue" evidence="1">
    <location>
        <position position="266"/>
    </location>
</feature>
<dbReference type="EMBL" id="RGET01000133">
    <property type="protein sequence ID" value="NBN88462.1"/>
    <property type="molecule type" value="Genomic_DNA"/>
</dbReference>
<sequence length="266" mass="30941">MKGFKVTKAHEVIDDLFRYRNNYHEKGKYLGFEGMDEYYSMSLGNCTDWTGFPMSGKTQVLMECLMNTSRFYGWKHLVYFPDVGTNVEIIADLINKKTGKSFNPEAFNVITDDEIINAIDWITHHFKVLTRNDIKAKMTPIEFWDYAVQLKKDEGLETASIDSWKDLNHPYNDFGGYAQYLEFVLPYRNQIAEDNDLHLHTIIHPKLTEKENGKRSAPVPYDLKGGSEWFNSGKCMITVHRDDPTYYKADLYFNKIKPRSNGKIGK</sequence>
<dbReference type="Proteomes" id="UP000713222">
    <property type="component" value="Unassembled WGS sequence"/>
</dbReference>
<proteinExistence type="predicted"/>
<reference evidence="1" key="1">
    <citation type="submission" date="2018-10" db="EMBL/GenBank/DDBJ databases">
        <title>Iterative Subtractive Binning of Freshwater Chronoseries Metagenomes Recovers Nearly Complete Genomes from over Four Hundred Novel Species.</title>
        <authorList>
            <person name="Rodriguez-R L.M."/>
            <person name="Tsementzi D."/>
            <person name="Luo C."/>
            <person name="Konstantinidis K.T."/>
        </authorList>
    </citation>
    <scope>NUCLEOTIDE SEQUENCE</scope>
    <source>
        <strain evidence="1">WB7_6_001</strain>
    </source>
</reference>
<evidence type="ECO:0000313" key="1">
    <source>
        <dbReference type="EMBL" id="NBN88462.1"/>
    </source>
</evidence>
<organism evidence="1 2">
    <name type="scientific">Candidatus Fonsibacter lacus</name>
    <dbReference type="NCBI Taxonomy" id="2576439"/>
    <lineage>
        <taxon>Bacteria</taxon>
        <taxon>Pseudomonadati</taxon>
        <taxon>Pseudomonadota</taxon>
        <taxon>Alphaproteobacteria</taxon>
        <taxon>Candidatus Pelagibacterales</taxon>
        <taxon>Candidatus Pelagibacterales incertae sedis</taxon>
        <taxon>Candidatus Fonsibacter</taxon>
    </lineage>
</organism>
<dbReference type="InterPro" id="IPR027417">
    <property type="entry name" value="P-loop_NTPase"/>
</dbReference>
<comment type="caution">
    <text evidence="1">The sequence shown here is derived from an EMBL/GenBank/DDBJ whole genome shotgun (WGS) entry which is preliminary data.</text>
</comment>
<name>A0A964V1F0_9PROT</name>
<dbReference type="Gene3D" id="3.40.50.300">
    <property type="entry name" value="P-loop containing nucleotide triphosphate hydrolases"/>
    <property type="match status" value="1"/>
</dbReference>
<protein>
    <recommendedName>
        <fullName evidence="3">SF4 helicase domain-containing protein</fullName>
    </recommendedName>
</protein>
<evidence type="ECO:0000313" key="2">
    <source>
        <dbReference type="Proteomes" id="UP000713222"/>
    </source>
</evidence>
<accession>A0A964V1F0</accession>